<dbReference type="Pfam" id="PF26039">
    <property type="entry name" value="Dcst2"/>
    <property type="match status" value="1"/>
</dbReference>
<feature type="transmembrane region" description="Helical" evidence="5">
    <location>
        <begin position="384"/>
        <end position="408"/>
    </location>
</feature>
<feature type="domain" description="Dendritic cell-specific transmembrane protein-like" evidence="6">
    <location>
        <begin position="329"/>
        <end position="519"/>
    </location>
</feature>
<feature type="transmembrane region" description="Helical" evidence="5">
    <location>
        <begin position="294"/>
        <end position="314"/>
    </location>
</feature>
<evidence type="ECO:0000256" key="1">
    <source>
        <dbReference type="ARBA" id="ARBA00004141"/>
    </source>
</evidence>
<dbReference type="Proteomes" id="UP000053760">
    <property type="component" value="Unassembled WGS sequence"/>
</dbReference>
<sequence length="553" mass="62769">RSAGAFVFGMVLASLYGALVLLAQGHNIWYCLVTTSSLAAGLGLGMAFSVKARITVLLSLPYIFTNEGKMLMLLLALGMAVQGPCTNILHNFSQTAESLSCGAELALNQTAENLQRAREPLMDMLAKIKDIAQKAKAVGDRIRKFFHSITDSVTYVARAVRNVWLWLVNIGKICNRELGQPYQRCVLLFDDAKDSCERTIPFLYFLCYVIVPFKSLCRLANLGTLFCVIPYYIQEFLKRNVADPLTGALDHVRQEFEFNISAEHHFNISLNSSKTLSEVALDIMDDVSQRLRPLHRVLGLFTHISFCVILYMYFQALRYHRRYLRDDTFDNIYITQRFMELDQQLTEQRKATVLPLTNWEKGRYISPVGLLLSRQEQRRYGLQLVWVLRHMVLGFSVILADYSLFWLLDLIRHQLKGEIVARAPEVMGISVKGEGYTSEIFRDLVSAFDVLQQGNLTVLSQSCIPRPVEPDYGTYLSMGLLYGICLFIAVFGSYVARLRRVVCAAYYPKREQERTIFLHSTILARRAGLARALRQTVMGRKGDAAEGNVFLLV</sequence>
<keyword evidence="8" id="KW-1185">Reference proteome</keyword>
<evidence type="ECO:0000313" key="7">
    <source>
        <dbReference type="EMBL" id="KFO77961.1"/>
    </source>
</evidence>
<keyword evidence="2 5" id="KW-0812">Transmembrane</keyword>
<dbReference type="STRING" id="55661.A0A091G9E0"/>
<evidence type="ECO:0000256" key="5">
    <source>
        <dbReference type="SAM" id="Phobius"/>
    </source>
</evidence>
<evidence type="ECO:0000256" key="2">
    <source>
        <dbReference type="ARBA" id="ARBA00022692"/>
    </source>
</evidence>
<feature type="non-terminal residue" evidence="7">
    <location>
        <position position="1"/>
    </location>
</feature>
<dbReference type="PANTHER" id="PTHR21041">
    <property type="entry name" value="DENDRITIC CELL-SPECIFIC TRANSMEMBRANE PROTEIN"/>
    <property type="match status" value="1"/>
</dbReference>
<name>A0A091G9E0_CUCCA</name>
<organism evidence="7 8">
    <name type="scientific">Cuculus canorus</name>
    <name type="common">Common cuckoo</name>
    <dbReference type="NCBI Taxonomy" id="55661"/>
    <lineage>
        <taxon>Eukaryota</taxon>
        <taxon>Metazoa</taxon>
        <taxon>Chordata</taxon>
        <taxon>Craniata</taxon>
        <taxon>Vertebrata</taxon>
        <taxon>Euteleostomi</taxon>
        <taxon>Archelosauria</taxon>
        <taxon>Archosauria</taxon>
        <taxon>Dinosauria</taxon>
        <taxon>Saurischia</taxon>
        <taxon>Theropoda</taxon>
        <taxon>Coelurosauria</taxon>
        <taxon>Aves</taxon>
        <taxon>Neognathae</taxon>
        <taxon>Neoaves</taxon>
        <taxon>Otidimorphae</taxon>
        <taxon>Cuculiformes</taxon>
        <taxon>Cuculidae</taxon>
        <taxon>Cuculus</taxon>
    </lineage>
</organism>
<dbReference type="InterPro" id="IPR051856">
    <property type="entry name" value="CSR-E3_Ligase_Protein"/>
</dbReference>
<feature type="transmembrane region" description="Helical" evidence="5">
    <location>
        <begin position="475"/>
        <end position="496"/>
    </location>
</feature>
<keyword evidence="3 5" id="KW-1133">Transmembrane helix</keyword>
<evidence type="ECO:0000256" key="3">
    <source>
        <dbReference type="ARBA" id="ARBA00022989"/>
    </source>
</evidence>
<dbReference type="PANTHER" id="PTHR21041:SF6">
    <property type="entry name" value="DC-STAMP DOMAIN-CONTAINING PROTEIN 2"/>
    <property type="match status" value="1"/>
</dbReference>
<evidence type="ECO:0000313" key="8">
    <source>
        <dbReference type="Proteomes" id="UP000053760"/>
    </source>
</evidence>
<dbReference type="Pfam" id="PF07782">
    <property type="entry name" value="DC_STAMP"/>
    <property type="match status" value="1"/>
</dbReference>
<feature type="non-terminal residue" evidence="7">
    <location>
        <position position="553"/>
    </location>
</feature>
<proteinExistence type="predicted"/>
<comment type="subcellular location">
    <subcellularLocation>
        <location evidence="1">Membrane</location>
        <topology evidence="1">Multi-pass membrane protein</topology>
    </subcellularLocation>
</comment>
<dbReference type="EMBL" id="KL447845">
    <property type="protein sequence ID" value="KFO77961.1"/>
    <property type="molecule type" value="Genomic_DNA"/>
</dbReference>
<gene>
    <name evidence="7" type="ORF">N303_14079</name>
</gene>
<dbReference type="GO" id="GO:0016020">
    <property type="term" value="C:membrane"/>
    <property type="evidence" value="ECO:0007669"/>
    <property type="project" value="UniProtKB-SubCell"/>
</dbReference>
<protein>
    <submittedName>
        <fullName evidence="7">DC-STAMP domain-containing protein 2</fullName>
    </submittedName>
</protein>
<evidence type="ECO:0000256" key="4">
    <source>
        <dbReference type="ARBA" id="ARBA00023136"/>
    </source>
</evidence>
<reference evidence="7 8" key="1">
    <citation type="submission" date="2014-04" db="EMBL/GenBank/DDBJ databases">
        <title>Genome evolution of avian class.</title>
        <authorList>
            <person name="Zhang G."/>
            <person name="Li C."/>
        </authorList>
    </citation>
    <scope>NUCLEOTIDE SEQUENCE [LARGE SCALE GENOMIC DNA]</scope>
    <source>
        <strain evidence="7">BGI_N303</strain>
    </source>
</reference>
<evidence type="ECO:0000259" key="6">
    <source>
        <dbReference type="Pfam" id="PF07782"/>
    </source>
</evidence>
<keyword evidence="4 5" id="KW-0472">Membrane</keyword>
<accession>A0A091G9E0</accession>
<dbReference type="AlphaFoldDB" id="A0A091G9E0"/>
<dbReference type="InterPro" id="IPR012858">
    <property type="entry name" value="DC_STAMP-like"/>
</dbReference>
<feature type="transmembrane region" description="Helical" evidence="5">
    <location>
        <begin position="6"/>
        <end position="23"/>
    </location>
</feature>
<feature type="transmembrane region" description="Helical" evidence="5">
    <location>
        <begin position="30"/>
        <end position="50"/>
    </location>
</feature>